<dbReference type="SUPFAM" id="SSF52540">
    <property type="entry name" value="P-loop containing nucleoside triphosphate hydrolases"/>
    <property type="match status" value="1"/>
</dbReference>
<dbReference type="InterPro" id="IPR027417">
    <property type="entry name" value="P-loop_NTPase"/>
</dbReference>
<accession>A0A0T9NEB4</accession>
<name>A0A0T9NEB4_9GAMM</name>
<organism evidence="1 2">
    <name type="scientific">Yersinia thracica</name>
    <dbReference type="NCBI Taxonomy" id="2890319"/>
    <lineage>
        <taxon>Bacteria</taxon>
        <taxon>Pseudomonadati</taxon>
        <taxon>Pseudomonadota</taxon>
        <taxon>Gammaproteobacteria</taxon>
        <taxon>Enterobacterales</taxon>
        <taxon>Yersiniaceae</taxon>
        <taxon>Yersinia</taxon>
    </lineage>
</organism>
<dbReference type="RefSeq" id="WP_050112299.1">
    <property type="nucleotide sequence ID" value="NZ_CABHXX010000091.1"/>
</dbReference>
<dbReference type="Gene3D" id="3.40.50.300">
    <property type="entry name" value="P-loop containing nucleotide triphosphate hydrolases"/>
    <property type="match status" value="1"/>
</dbReference>
<reference evidence="2" key="1">
    <citation type="submission" date="2015-03" db="EMBL/GenBank/DDBJ databases">
        <authorList>
            <consortium name="Pathogen Informatics"/>
            <person name="Murphy D."/>
        </authorList>
    </citation>
    <scope>NUCLEOTIDE SEQUENCE [LARGE SCALE GENOMIC DNA]</scope>
    <source>
        <strain evidence="2">IP6945</strain>
    </source>
</reference>
<dbReference type="EMBL" id="CQAW01000001">
    <property type="protein sequence ID" value="CNH02766.1"/>
    <property type="molecule type" value="Genomic_DNA"/>
</dbReference>
<dbReference type="AlphaFoldDB" id="A0A0T9NEB4"/>
<protein>
    <submittedName>
        <fullName evidence="1">Putative tight adherance operon protein</fullName>
    </submittedName>
</protein>
<keyword evidence="2" id="KW-1185">Reference proteome</keyword>
<evidence type="ECO:0000313" key="1">
    <source>
        <dbReference type="EMBL" id="CNH02766.1"/>
    </source>
</evidence>
<evidence type="ECO:0000313" key="2">
    <source>
        <dbReference type="Proteomes" id="UP000041882"/>
    </source>
</evidence>
<sequence length="377" mass="43103">MQLILNKDLINRKNTKEKDTIAIISSRKWLVEKVSEKIRLADMNNIKEIDKSIFNSSSINLSDQTIGVIIDIGNDKEIDKILDLIKNNTPRDCWCVLVGDIDSISIAQQFTDRGILYLNIQSQSAELTQLLLKGIQIESERKAFFISVLGCKGGIGTTLLSYHLAYEITQIKKSPTLLLQGNQGSQDLDLVTEKKMNTSITEYYKYLDLMLCNEIKLSDIDNQTNKKHNFIIFDQPIHNTSKERTTDYIEQSNCIIILLDNSMMSVRIAKEFINLYERFKRDNRQAIRLIICLNESRPVTKDMLDTNDIQSLLGRVIDIHIPYINSTKSSLNDPNYFGRKKTKINILAKNTLGIKVNTSMDNYIWAKKIIATLKSIG</sequence>
<proteinExistence type="predicted"/>
<gene>
    <name evidence="1" type="primary">tadZ</name>
    <name evidence="1" type="ORF">ERS008472_00323</name>
</gene>
<dbReference type="Proteomes" id="UP000041882">
    <property type="component" value="Unassembled WGS sequence"/>
</dbReference>